<gene>
    <name evidence="3" type="ORF">N44_00819</name>
</gene>
<dbReference type="PANTHER" id="PTHR11927:SF9">
    <property type="entry name" value="L-FUCOSYLTRANSFERASE"/>
    <property type="match status" value="1"/>
</dbReference>
<name>A0A0A1VSI4_MICAE</name>
<dbReference type="Proteomes" id="UP000030321">
    <property type="component" value="Unassembled WGS sequence"/>
</dbReference>
<keyword evidence="1 3" id="KW-0328">Glycosyltransferase</keyword>
<sequence length="307" mass="35996">MIIVKLQGGLGNQMFQYAIGRKLSMLNKTTLKLDLSFLLDRTTRENFEFREYDLDIFALEPYFATYQDIKNFVTTQGKGIKTQVYKYLVNPFLSQKYIKENSFSFNSNILSLTGNLYLDGYWQSPLYFEDIKAEIKKDFRYISANLPEQGEHLLTLIKANQSVCLHVRRGDFVYNTTNSKVHGFVGLDYIQTAMERMTNIISSPIFIVFSDDINWCLENIKTAHSIIFVSRDYLQQKVNYNRKLELSNTHYLMQSCKHFVISNSTFSWWAAWLSNHDNKIVIYPKKWFNDSSINTSDLMPSEWIQIP</sequence>
<dbReference type="PANTHER" id="PTHR11927">
    <property type="entry name" value="GALACTOSIDE 2-L-FUCOSYLTRANSFERASE"/>
    <property type="match status" value="1"/>
</dbReference>
<dbReference type="CDD" id="cd11301">
    <property type="entry name" value="Fut1_Fut2_like"/>
    <property type="match status" value="1"/>
</dbReference>
<dbReference type="EMBL" id="BBPA01000020">
    <property type="protein sequence ID" value="GAL92261.1"/>
    <property type="molecule type" value="Genomic_DNA"/>
</dbReference>
<protein>
    <submittedName>
        <fullName evidence="3">Alpha-1,2-fucosyltransferase</fullName>
    </submittedName>
</protein>
<dbReference type="RefSeq" id="WP_045358036.1">
    <property type="nucleotide sequence ID" value="NZ_BBPA01000020.1"/>
</dbReference>
<evidence type="ECO:0000313" key="4">
    <source>
        <dbReference type="Proteomes" id="UP000030321"/>
    </source>
</evidence>
<comment type="caution">
    <text evidence="3">The sequence shown here is derived from an EMBL/GenBank/DDBJ whole genome shotgun (WGS) entry which is preliminary data.</text>
</comment>
<evidence type="ECO:0000256" key="1">
    <source>
        <dbReference type="ARBA" id="ARBA00022676"/>
    </source>
</evidence>
<dbReference type="GO" id="GO:0005975">
    <property type="term" value="P:carbohydrate metabolic process"/>
    <property type="evidence" value="ECO:0007669"/>
    <property type="project" value="InterPro"/>
</dbReference>
<organism evidence="3 4">
    <name type="scientific">Microcystis aeruginosa NIES-44</name>
    <dbReference type="NCBI Taxonomy" id="449439"/>
    <lineage>
        <taxon>Bacteria</taxon>
        <taxon>Bacillati</taxon>
        <taxon>Cyanobacteriota</taxon>
        <taxon>Cyanophyceae</taxon>
        <taxon>Oscillatoriophycideae</taxon>
        <taxon>Chroococcales</taxon>
        <taxon>Microcystaceae</taxon>
        <taxon>Microcystis</taxon>
    </lineage>
</organism>
<dbReference type="Gene3D" id="3.40.50.11350">
    <property type="match status" value="1"/>
</dbReference>
<proteinExistence type="predicted"/>
<dbReference type="GO" id="GO:0008107">
    <property type="term" value="F:galactoside 2-alpha-L-fucosyltransferase activity"/>
    <property type="evidence" value="ECO:0007669"/>
    <property type="project" value="InterPro"/>
</dbReference>
<accession>A0A0A1VSI4</accession>
<dbReference type="Pfam" id="PF01531">
    <property type="entry name" value="Glyco_transf_11"/>
    <property type="match status" value="1"/>
</dbReference>
<reference evidence="4" key="1">
    <citation type="journal article" date="2015" name="Genome">
        <title>Whole Genome Sequence of the Non-Microcystin-Producing Microcystis aeruginosa Strain NIES-44.</title>
        <authorList>
            <person name="Okano K."/>
            <person name="Miyata N."/>
            <person name="Ozaki Y."/>
        </authorList>
    </citation>
    <scope>NUCLEOTIDE SEQUENCE [LARGE SCALE GENOMIC DNA]</scope>
    <source>
        <strain evidence="4">NIES-44</strain>
    </source>
</reference>
<dbReference type="AlphaFoldDB" id="A0A0A1VSI4"/>
<evidence type="ECO:0000313" key="3">
    <source>
        <dbReference type="EMBL" id="GAL92261.1"/>
    </source>
</evidence>
<keyword evidence="2 3" id="KW-0808">Transferase</keyword>
<dbReference type="GO" id="GO:0016020">
    <property type="term" value="C:membrane"/>
    <property type="evidence" value="ECO:0007669"/>
    <property type="project" value="InterPro"/>
</dbReference>
<evidence type="ECO:0000256" key="2">
    <source>
        <dbReference type="ARBA" id="ARBA00022679"/>
    </source>
</evidence>
<dbReference type="InterPro" id="IPR002516">
    <property type="entry name" value="Glyco_trans_11"/>
</dbReference>